<dbReference type="Gene3D" id="3.90.320.10">
    <property type="match status" value="1"/>
</dbReference>
<organism evidence="1">
    <name type="scientific">marine sediment metagenome</name>
    <dbReference type="NCBI Taxonomy" id="412755"/>
    <lineage>
        <taxon>unclassified sequences</taxon>
        <taxon>metagenomes</taxon>
        <taxon>ecological metagenomes</taxon>
    </lineage>
</organism>
<evidence type="ECO:0000313" key="1">
    <source>
        <dbReference type="EMBL" id="GAH83715.1"/>
    </source>
</evidence>
<name>X1JQJ9_9ZZZZ</name>
<dbReference type="InterPro" id="IPR011604">
    <property type="entry name" value="PDDEXK-like_dom_sf"/>
</dbReference>
<feature type="non-terminal residue" evidence="1">
    <location>
        <position position="168"/>
    </location>
</feature>
<evidence type="ECO:0008006" key="2">
    <source>
        <dbReference type="Google" id="ProtNLM"/>
    </source>
</evidence>
<dbReference type="EMBL" id="BARU01037031">
    <property type="protein sequence ID" value="GAH83715.1"/>
    <property type="molecule type" value="Genomic_DNA"/>
</dbReference>
<protein>
    <recommendedName>
        <fullName evidence="2">PD-(D/E)XK endonuclease-like domain-containing protein</fullName>
    </recommendedName>
</protein>
<sequence length="168" mass="19572">MNIKTGFDLLPKPIVDHINSSIKTRQNIPHVFHVTELVYCLRKAYYRRLYPDREKRNIRGNWNLYRGKTFDGLWTPLFEVNQHTLRVTQRGLTIRGTLDFIYDDGNGAALYDLKMPANTFFKSQSGAGEGYRRQVQAYLSLAHHNKEFLDVHSLRVLMVAKDCVVEEV</sequence>
<gene>
    <name evidence="1" type="ORF">S03H2_57754</name>
</gene>
<comment type="caution">
    <text evidence="1">The sequence shown here is derived from an EMBL/GenBank/DDBJ whole genome shotgun (WGS) entry which is preliminary data.</text>
</comment>
<dbReference type="AlphaFoldDB" id="X1JQJ9"/>
<proteinExistence type="predicted"/>
<reference evidence="1" key="1">
    <citation type="journal article" date="2014" name="Front. Microbiol.">
        <title>High frequency of phylogenetically diverse reductive dehalogenase-homologous genes in deep subseafloor sedimentary metagenomes.</title>
        <authorList>
            <person name="Kawai M."/>
            <person name="Futagami T."/>
            <person name="Toyoda A."/>
            <person name="Takaki Y."/>
            <person name="Nishi S."/>
            <person name="Hori S."/>
            <person name="Arai W."/>
            <person name="Tsubouchi T."/>
            <person name="Morono Y."/>
            <person name="Uchiyama I."/>
            <person name="Ito T."/>
            <person name="Fujiyama A."/>
            <person name="Inagaki F."/>
            <person name="Takami H."/>
        </authorList>
    </citation>
    <scope>NUCLEOTIDE SEQUENCE</scope>
    <source>
        <strain evidence="1">Expedition CK06-06</strain>
    </source>
</reference>
<accession>X1JQJ9</accession>